<dbReference type="eggNOG" id="arCOG06301">
    <property type="taxonomic scope" value="Archaea"/>
</dbReference>
<accession>W0JIV6</accession>
<protein>
    <submittedName>
        <fullName evidence="2">Uncharacterized protein</fullName>
    </submittedName>
</protein>
<gene>
    <name evidence="2" type="ORF">HALLA_06455</name>
</gene>
<dbReference type="HOGENOM" id="CLU_087822_0_0_2"/>
<evidence type="ECO:0000256" key="1">
    <source>
        <dbReference type="SAM" id="MobiDB-lite"/>
    </source>
</evidence>
<dbReference type="RefSeq" id="WP_049951749.1">
    <property type="nucleotide sequence ID" value="NZ_CP007055.1"/>
</dbReference>
<proteinExistence type="predicted"/>
<dbReference type="KEGG" id="hlr:HALLA_06455"/>
<dbReference type="EMBL" id="CP007055">
    <property type="protein sequence ID" value="AHF98538.1"/>
    <property type="molecule type" value="Genomic_DNA"/>
</dbReference>
<organism evidence="2 3">
    <name type="scientific">Halostagnicola larsenii XH-48</name>
    <dbReference type="NCBI Taxonomy" id="797299"/>
    <lineage>
        <taxon>Archaea</taxon>
        <taxon>Methanobacteriati</taxon>
        <taxon>Methanobacteriota</taxon>
        <taxon>Stenosarchaea group</taxon>
        <taxon>Halobacteria</taxon>
        <taxon>Halobacteriales</taxon>
        <taxon>Natrialbaceae</taxon>
        <taxon>Halostagnicola</taxon>
    </lineage>
</organism>
<sequence length="244" mass="26415">MEYTRRKALLAAGGSLATALATGQVAGERRRSRSRDGDTTGSDESVDGWPTDDFDRIDTPPYEIEAEDCGFGSGDGRDPLYLCDEMPADPSLEVEYETTSRSVSIDGGLGSGDGGDGNPQLFTALLTDETDLERVDLEADTPATALLERTDFAEQAVLLVQTGWGSSAETPYIKRIEETDDGIHAFGCYSRPCLMTTDYTYRTGVARFERPDELESGLTSLTVDPETRVNVAAREGIVTITDGW</sequence>
<evidence type="ECO:0000313" key="2">
    <source>
        <dbReference type="EMBL" id="AHF98538.1"/>
    </source>
</evidence>
<keyword evidence="3" id="KW-1185">Reference proteome</keyword>
<dbReference type="GeneID" id="25144134"/>
<dbReference type="AlphaFoldDB" id="W0JIV6"/>
<reference evidence="2 3" key="1">
    <citation type="submission" date="2014-01" db="EMBL/GenBank/DDBJ databases">
        <authorList>
            <consortium name="DOE Joint Genome Institute"/>
            <person name="Anderson I."/>
            <person name="Huntemann M."/>
            <person name="Han J."/>
            <person name="Chen A."/>
            <person name="Kyrpides N."/>
            <person name="Mavromatis K."/>
            <person name="Markowitz V."/>
            <person name="Palaniappan K."/>
            <person name="Ivanova N."/>
            <person name="Schaumberg A."/>
            <person name="Pati A."/>
            <person name="Liolios K."/>
            <person name="Nordberg H.P."/>
            <person name="Cantor M.N."/>
            <person name="Hua S.X."/>
            <person name="Woyke T."/>
        </authorList>
    </citation>
    <scope>NUCLEOTIDE SEQUENCE [LARGE SCALE GENOMIC DNA]</scope>
    <source>
        <strain evidence="2 3">XH-48</strain>
    </source>
</reference>
<evidence type="ECO:0000313" key="3">
    <source>
        <dbReference type="Proteomes" id="UP000019024"/>
    </source>
</evidence>
<dbReference type="OrthoDB" id="206283at2157"/>
<feature type="region of interest" description="Disordered" evidence="1">
    <location>
        <begin position="21"/>
        <end position="71"/>
    </location>
</feature>
<name>W0JIV6_9EURY</name>
<dbReference type="Proteomes" id="UP000019024">
    <property type="component" value="Chromosome"/>
</dbReference>